<evidence type="ECO:0000313" key="2">
    <source>
        <dbReference type="Proteomes" id="UP000250235"/>
    </source>
</evidence>
<accession>A0A2Z7BJW2</accession>
<protein>
    <submittedName>
        <fullName evidence="1">Uncharacterized protein</fullName>
    </submittedName>
</protein>
<reference evidence="1 2" key="1">
    <citation type="journal article" date="2015" name="Proc. Natl. Acad. Sci. U.S.A.">
        <title>The resurrection genome of Boea hygrometrica: A blueprint for survival of dehydration.</title>
        <authorList>
            <person name="Xiao L."/>
            <person name="Yang G."/>
            <person name="Zhang L."/>
            <person name="Yang X."/>
            <person name="Zhao S."/>
            <person name="Ji Z."/>
            <person name="Zhou Q."/>
            <person name="Hu M."/>
            <person name="Wang Y."/>
            <person name="Chen M."/>
            <person name="Xu Y."/>
            <person name="Jin H."/>
            <person name="Xiao X."/>
            <person name="Hu G."/>
            <person name="Bao F."/>
            <person name="Hu Y."/>
            <person name="Wan P."/>
            <person name="Li L."/>
            <person name="Deng X."/>
            <person name="Kuang T."/>
            <person name="Xiang C."/>
            <person name="Zhu J.K."/>
            <person name="Oliver M.J."/>
            <person name="He Y."/>
        </authorList>
    </citation>
    <scope>NUCLEOTIDE SEQUENCE [LARGE SCALE GENOMIC DNA]</scope>
    <source>
        <strain evidence="2">cv. XS01</strain>
    </source>
</reference>
<proteinExistence type="predicted"/>
<dbReference type="AlphaFoldDB" id="A0A2Z7BJW2"/>
<gene>
    <name evidence="1" type="ORF">F511_20488</name>
</gene>
<name>A0A2Z7BJW2_9LAMI</name>
<dbReference type="EMBL" id="KV006895">
    <property type="protein sequence ID" value="KZV32271.1"/>
    <property type="molecule type" value="Genomic_DNA"/>
</dbReference>
<organism evidence="1 2">
    <name type="scientific">Dorcoceras hygrometricum</name>
    <dbReference type="NCBI Taxonomy" id="472368"/>
    <lineage>
        <taxon>Eukaryota</taxon>
        <taxon>Viridiplantae</taxon>
        <taxon>Streptophyta</taxon>
        <taxon>Embryophyta</taxon>
        <taxon>Tracheophyta</taxon>
        <taxon>Spermatophyta</taxon>
        <taxon>Magnoliopsida</taxon>
        <taxon>eudicotyledons</taxon>
        <taxon>Gunneridae</taxon>
        <taxon>Pentapetalae</taxon>
        <taxon>asterids</taxon>
        <taxon>lamiids</taxon>
        <taxon>Lamiales</taxon>
        <taxon>Gesneriaceae</taxon>
        <taxon>Didymocarpoideae</taxon>
        <taxon>Trichosporeae</taxon>
        <taxon>Loxocarpinae</taxon>
        <taxon>Dorcoceras</taxon>
    </lineage>
</organism>
<evidence type="ECO:0000313" key="1">
    <source>
        <dbReference type="EMBL" id="KZV32271.1"/>
    </source>
</evidence>
<keyword evidence="2" id="KW-1185">Reference proteome</keyword>
<dbReference type="Proteomes" id="UP000250235">
    <property type="component" value="Unassembled WGS sequence"/>
</dbReference>
<sequence length="60" mass="6236">MIELGGARSSQFDACIEDERQYRAPHLPAGLLITAMSRVGYHGFSTGRGVDPAGSATVGG</sequence>